<dbReference type="Proteomes" id="UP000245320">
    <property type="component" value="Chromosome 7"/>
</dbReference>
<keyword evidence="2" id="KW-1185">Reference proteome</keyword>
<proteinExistence type="predicted"/>
<protein>
    <submittedName>
        <fullName evidence="3">U1 small nuclear ribonucleoprotein 70 kDa-like</fullName>
    </submittedName>
</protein>
<gene>
    <name evidence="3" type="primary">LOC109547955</name>
</gene>
<dbReference type="RefSeq" id="XP_033716235.1">
    <property type="nucleotide sequence ID" value="XM_033860344.1"/>
</dbReference>
<feature type="compositionally biased region" description="Basic and acidic residues" evidence="1">
    <location>
        <begin position="1"/>
        <end position="17"/>
    </location>
</feature>
<feature type="region of interest" description="Disordered" evidence="1">
    <location>
        <begin position="1"/>
        <end position="181"/>
    </location>
</feature>
<feature type="compositionally biased region" description="Basic residues" evidence="1">
    <location>
        <begin position="61"/>
        <end position="72"/>
    </location>
</feature>
<evidence type="ECO:0000256" key="1">
    <source>
        <dbReference type="SAM" id="MobiDB-lite"/>
    </source>
</evidence>
<dbReference type="OrthoDB" id="10644331at2759"/>
<organism evidence="2 3">
    <name type="scientific">Tursiops truncatus</name>
    <name type="common">Atlantic bottle-nosed dolphin</name>
    <name type="synonym">Delphinus truncatus</name>
    <dbReference type="NCBI Taxonomy" id="9739"/>
    <lineage>
        <taxon>Eukaryota</taxon>
        <taxon>Metazoa</taxon>
        <taxon>Chordata</taxon>
        <taxon>Craniata</taxon>
        <taxon>Vertebrata</taxon>
        <taxon>Euteleostomi</taxon>
        <taxon>Mammalia</taxon>
        <taxon>Eutheria</taxon>
        <taxon>Laurasiatheria</taxon>
        <taxon>Artiodactyla</taxon>
        <taxon>Whippomorpha</taxon>
        <taxon>Cetacea</taxon>
        <taxon>Odontoceti</taxon>
        <taxon>Delphinidae</taxon>
        <taxon>Tursiops</taxon>
    </lineage>
</organism>
<name>A0A6J3RNJ6_TURTR</name>
<evidence type="ECO:0000313" key="3">
    <source>
        <dbReference type="RefSeq" id="XP_033716235.1"/>
    </source>
</evidence>
<dbReference type="AlphaFoldDB" id="A0A6J3RNJ6"/>
<dbReference type="GeneID" id="109547955"/>
<feature type="compositionally biased region" description="Basic residues" evidence="1">
    <location>
        <begin position="44"/>
        <end position="53"/>
    </location>
</feature>
<feature type="compositionally biased region" description="Basic and acidic residues" evidence="1">
    <location>
        <begin position="82"/>
        <end position="92"/>
    </location>
</feature>
<dbReference type="InParanoid" id="A0A6J3RNJ6"/>
<accession>A0A6J3RNJ6</accession>
<reference evidence="3" key="1">
    <citation type="submission" date="2025-08" db="UniProtKB">
        <authorList>
            <consortium name="RefSeq"/>
        </authorList>
    </citation>
    <scope>IDENTIFICATION</scope>
    <source>
        <tissue evidence="3">Spleen</tissue>
    </source>
</reference>
<evidence type="ECO:0000313" key="2">
    <source>
        <dbReference type="Proteomes" id="UP000245320"/>
    </source>
</evidence>
<dbReference type="RefSeq" id="XP_073663054.1">
    <property type="nucleotide sequence ID" value="XM_073806953.1"/>
</dbReference>
<sequence>MGQSQRRDGGRDHRLPEDLTVLRADDDTGSQRQRETGPTGSRRPGGRRRKRRPGPSAERNARRRQRRRRRRERVGGVARRPSWRELENHPCRPEPVTQERASSAIPTRGASRPRISASLPVRAPRFPHTLACRPPAPHFTRRFTSKHPRPDRPRGGGSPEVWRSAAPAPLGRQLSPRGPRTQLASFSYNALQSIQMFTGNTVDGRTS</sequence>